<keyword evidence="3" id="KW-0964">Secreted</keyword>
<comment type="subcellular location">
    <subcellularLocation>
        <location evidence="1">Secreted</location>
    </subcellularLocation>
</comment>
<evidence type="ECO:0000256" key="6">
    <source>
        <dbReference type="ARBA" id="ARBA00023157"/>
    </source>
</evidence>
<keyword evidence="8" id="KW-1133">Transmembrane helix</keyword>
<dbReference type="GO" id="GO:0005576">
    <property type="term" value="C:extracellular region"/>
    <property type="evidence" value="ECO:0007669"/>
    <property type="project" value="UniProtKB-SubCell"/>
</dbReference>
<name>A0A397XX80_BRACM</name>
<comment type="similarity">
    <text evidence="2">Belongs to the plant rapid alkalinization factor (RALF) family.</text>
</comment>
<reference evidence="9 10" key="1">
    <citation type="submission" date="2018-06" db="EMBL/GenBank/DDBJ databases">
        <title>WGS assembly of Brassica rapa FPsc.</title>
        <authorList>
            <person name="Bowman J."/>
            <person name="Kohchi T."/>
            <person name="Yamato K."/>
            <person name="Jenkins J."/>
            <person name="Shu S."/>
            <person name="Ishizaki K."/>
            <person name="Yamaoka S."/>
            <person name="Nishihama R."/>
            <person name="Nakamura Y."/>
            <person name="Berger F."/>
            <person name="Adam C."/>
            <person name="Aki S."/>
            <person name="Althoff F."/>
            <person name="Araki T."/>
            <person name="Arteaga-Vazquez M."/>
            <person name="Balasubrmanian S."/>
            <person name="Bauer D."/>
            <person name="Boehm C."/>
            <person name="Briginshaw L."/>
            <person name="Caballero-Perez J."/>
            <person name="Catarino B."/>
            <person name="Chen F."/>
            <person name="Chiyoda S."/>
            <person name="Chovatia M."/>
            <person name="Davies K."/>
            <person name="Delmans M."/>
            <person name="Demura T."/>
            <person name="Dierschke T."/>
            <person name="Dolan L."/>
            <person name="Dorantes-Acosta A."/>
            <person name="Eklund D."/>
            <person name="Florent S."/>
            <person name="Flores-Sandoval E."/>
            <person name="Fujiyama A."/>
            <person name="Fukuzawa H."/>
            <person name="Galik B."/>
            <person name="Grimanelli D."/>
            <person name="Grimwood J."/>
            <person name="Grossniklaus U."/>
            <person name="Hamada T."/>
            <person name="Haseloff J."/>
            <person name="Hetherington A."/>
            <person name="Higo A."/>
            <person name="Hirakawa Y."/>
            <person name="Hundley H."/>
            <person name="Ikeda Y."/>
            <person name="Inoue K."/>
            <person name="Inoue S."/>
            <person name="Ishida S."/>
            <person name="Jia Q."/>
            <person name="Kakita M."/>
            <person name="Kanazawa T."/>
            <person name="Kawai Y."/>
            <person name="Kawashima T."/>
            <person name="Kennedy M."/>
            <person name="Kinose K."/>
            <person name="Kinoshita T."/>
            <person name="Kohara Y."/>
            <person name="Koide E."/>
            <person name="Komatsu K."/>
            <person name="Kopischke S."/>
            <person name="Kubo M."/>
            <person name="Kyozuka J."/>
            <person name="Lagercrantz U."/>
            <person name="Lin S."/>
            <person name="Lindquist E."/>
            <person name="Lipzen A."/>
            <person name="Lu C."/>
            <person name="Luna E."/>
            <person name="Martienssen R."/>
            <person name="Minamino N."/>
            <person name="Mizutani M."/>
            <person name="Mizutani M."/>
            <person name="Mochizuki N."/>
            <person name="Monte I."/>
            <person name="Mosher R."/>
            <person name="Nagasaki H."/>
            <person name="Nakagami H."/>
            <person name="Naramoto S."/>
            <person name="Nishitani K."/>
            <person name="Ohtani M."/>
            <person name="Okamoto T."/>
            <person name="Okumura M."/>
            <person name="Phillips J."/>
            <person name="Pollak B."/>
            <person name="Reinders A."/>
            <person name="Roevekamp M."/>
            <person name="Sano R."/>
            <person name="Sawa S."/>
            <person name="Schmid M."/>
            <person name="Shirakawa M."/>
            <person name="Solano R."/>
            <person name="Spunde A."/>
            <person name="Suetsugu N."/>
            <person name="Sugano S."/>
            <person name="Sugiyama A."/>
            <person name="Sun R."/>
            <person name="Suzuki Y."/>
            <person name="Takenaka M."/>
            <person name="Takezawa D."/>
            <person name="Tomogane H."/>
            <person name="Tsuzuki M."/>
            <person name="Ueda T."/>
            <person name="Umeda M."/>
            <person name="Ward J."/>
            <person name="Watanabe Y."/>
            <person name="Yazaki K."/>
            <person name="Yokoyama R."/>
            <person name="Yoshitake Y."/>
            <person name="Yotsui I."/>
            <person name="Zachgo S."/>
            <person name="Schmutz J."/>
        </authorList>
    </citation>
    <scope>NUCLEOTIDE SEQUENCE [LARGE SCALE GENOMIC DNA]</scope>
    <source>
        <strain evidence="10">cv. B-3</strain>
    </source>
</reference>
<evidence type="ECO:0000256" key="5">
    <source>
        <dbReference type="ARBA" id="ARBA00022729"/>
    </source>
</evidence>
<dbReference type="PANTHER" id="PTHR34270:SF3">
    <property type="entry name" value="PROTEIN RALF-LIKE 16-RELATED"/>
    <property type="match status" value="1"/>
</dbReference>
<sequence length="91" mass="9728">MSTTNNNNISLIFVLVIMISMIISGFIEMGDARKLIEKRHIGYGGIGSGTIPGCGPKNPNASACKKTPANTYHRGCSFGSRCRRTPPALDT</sequence>
<evidence type="ECO:0000256" key="1">
    <source>
        <dbReference type="ARBA" id="ARBA00004613"/>
    </source>
</evidence>
<evidence type="ECO:0000256" key="3">
    <source>
        <dbReference type="ARBA" id="ARBA00022525"/>
    </source>
</evidence>
<dbReference type="Pfam" id="PF05498">
    <property type="entry name" value="RALF"/>
    <property type="match status" value="1"/>
</dbReference>
<keyword evidence="5" id="KW-0732">Signal</keyword>
<comment type="function">
    <text evidence="7">Cell signaling peptide that may regulate plant stress, growth, and development. Mediates a rapid alkalinization of extracellular space by mediating a transient increase in the cytoplasmic Ca(2+) concentration leading to a calcium-dependent signaling events through a cell surface receptor and a concomitant activation of some intracellular mitogen-activated protein kinases.</text>
</comment>
<dbReference type="InterPro" id="IPR008801">
    <property type="entry name" value="RALF"/>
</dbReference>
<keyword evidence="8" id="KW-0812">Transmembrane</keyword>
<dbReference type="PANTHER" id="PTHR34270">
    <property type="entry name" value="PROTEIN RALF-LIKE 15-RELATED"/>
    <property type="match status" value="1"/>
</dbReference>
<organism evidence="9 10">
    <name type="scientific">Brassica campestris</name>
    <name type="common">Field mustard</name>
    <dbReference type="NCBI Taxonomy" id="3711"/>
    <lineage>
        <taxon>Eukaryota</taxon>
        <taxon>Viridiplantae</taxon>
        <taxon>Streptophyta</taxon>
        <taxon>Embryophyta</taxon>
        <taxon>Tracheophyta</taxon>
        <taxon>Spermatophyta</taxon>
        <taxon>Magnoliopsida</taxon>
        <taxon>eudicotyledons</taxon>
        <taxon>Gunneridae</taxon>
        <taxon>Pentapetalae</taxon>
        <taxon>rosids</taxon>
        <taxon>malvids</taxon>
        <taxon>Brassicales</taxon>
        <taxon>Brassicaceae</taxon>
        <taxon>Brassiceae</taxon>
        <taxon>Brassica</taxon>
    </lineage>
</organism>
<feature type="transmembrane region" description="Helical" evidence="8">
    <location>
        <begin position="12"/>
        <end position="30"/>
    </location>
</feature>
<protein>
    <recommendedName>
        <fullName evidence="11">Rapid ALkalinization Factor</fullName>
    </recommendedName>
</protein>
<gene>
    <name evidence="9" type="ORF">BRARA_J02666</name>
</gene>
<evidence type="ECO:0000256" key="4">
    <source>
        <dbReference type="ARBA" id="ARBA00022702"/>
    </source>
</evidence>
<evidence type="ECO:0008006" key="11">
    <source>
        <dbReference type="Google" id="ProtNLM"/>
    </source>
</evidence>
<dbReference type="EMBL" id="CM010637">
    <property type="protein sequence ID" value="RID42806.1"/>
    <property type="molecule type" value="Genomic_DNA"/>
</dbReference>
<keyword evidence="6" id="KW-1015">Disulfide bond</keyword>
<evidence type="ECO:0000313" key="9">
    <source>
        <dbReference type="EMBL" id="RID42806.1"/>
    </source>
</evidence>
<dbReference type="GO" id="GO:0040008">
    <property type="term" value="P:regulation of growth"/>
    <property type="evidence" value="ECO:0007669"/>
    <property type="project" value="UniProtKB-ARBA"/>
</dbReference>
<evidence type="ECO:0000256" key="8">
    <source>
        <dbReference type="SAM" id="Phobius"/>
    </source>
</evidence>
<keyword evidence="4" id="KW-0372">Hormone</keyword>
<dbReference type="AlphaFoldDB" id="A0A397XX80"/>
<proteinExistence type="inferred from homology"/>
<dbReference type="GO" id="GO:0005179">
    <property type="term" value="F:hormone activity"/>
    <property type="evidence" value="ECO:0007669"/>
    <property type="project" value="UniProtKB-KW"/>
</dbReference>
<keyword evidence="8" id="KW-0472">Membrane</keyword>
<accession>A0A397XX80</accession>
<evidence type="ECO:0000256" key="2">
    <source>
        <dbReference type="ARBA" id="ARBA00009178"/>
    </source>
</evidence>
<evidence type="ECO:0000256" key="7">
    <source>
        <dbReference type="ARBA" id="ARBA00037228"/>
    </source>
</evidence>
<evidence type="ECO:0000313" key="10">
    <source>
        <dbReference type="Proteomes" id="UP000264353"/>
    </source>
</evidence>
<dbReference type="Proteomes" id="UP000264353">
    <property type="component" value="Chromosome A10"/>
</dbReference>